<keyword evidence="2" id="KW-1185">Reference proteome</keyword>
<evidence type="ECO:0000313" key="1">
    <source>
        <dbReference type="EMBL" id="MCC9295412.1"/>
    </source>
</evidence>
<sequence>MSKNEEVKLDGILKALFSTSQQVLINFINRMFGTDYCYGDVAVTYGKTEFPLEDFNYDFIKADLILNFL</sequence>
<protein>
    <submittedName>
        <fullName evidence="1">Uncharacterized protein</fullName>
    </submittedName>
</protein>
<accession>A0ABS8N6I6</accession>
<comment type="caution">
    <text evidence="1">The sequence shown here is derived from an EMBL/GenBank/DDBJ whole genome shotgun (WGS) entry which is preliminary data.</text>
</comment>
<gene>
    <name evidence="1" type="ORF">LN736_11145</name>
</gene>
<evidence type="ECO:0000313" key="2">
    <source>
        <dbReference type="Proteomes" id="UP001165422"/>
    </source>
</evidence>
<reference evidence="1" key="1">
    <citation type="submission" date="2021-11" db="EMBL/GenBank/DDBJ databases">
        <authorList>
            <person name="Qingchun L."/>
            <person name="Dong Z."/>
            <person name="Zongwei Q."/>
            <person name="Jia Z."/>
            <person name="Duotao L."/>
        </authorList>
    </citation>
    <scope>NUCLEOTIDE SEQUENCE</scope>
    <source>
        <strain evidence="1">WLY-B-L2</strain>
    </source>
</reference>
<dbReference type="Proteomes" id="UP001165422">
    <property type="component" value="Unassembled WGS sequence"/>
</dbReference>
<dbReference type="RefSeq" id="WP_229981547.1">
    <property type="nucleotide sequence ID" value="NZ_JAJJPB010000013.1"/>
</dbReference>
<dbReference type="EMBL" id="JAJJPB010000013">
    <property type="protein sequence ID" value="MCC9295412.1"/>
    <property type="molecule type" value="Genomic_DNA"/>
</dbReference>
<organism evidence="1 2">
    <name type="scientific">Clostridium aromativorans</name>
    <dbReference type="NCBI Taxonomy" id="2836848"/>
    <lineage>
        <taxon>Bacteria</taxon>
        <taxon>Bacillati</taxon>
        <taxon>Bacillota</taxon>
        <taxon>Clostridia</taxon>
        <taxon>Eubacteriales</taxon>
        <taxon>Clostridiaceae</taxon>
        <taxon>Clostridium</taxon>
    </lineage>
</organism>
<proteinExistence type="predicted"/>
<name>A0ABS8N6I6_9CLOT</name>